<evidence type="ECO:0000313" key="1">
    <source>
        <dbReference type="EMBL" id="GGZ06148.1"/>
    </source>
</evidence>
<reference evidence="2 3" key="2">
    <citation type="submission" date="2019-03" db="EMBL/GenBank/DDBJ databases">
        <title>Draft Genome Sequences of Six Type Strains of the Genus Massilia.</title>
        <authorList>
            <person name="Miess H."/>
            <person name="Frediansyhah A."/>
            <person name="Gross H."/>
        </authorList>
    </citation>
    <scope>NUCLEOTIDE SEQUENCE [LARGE SCALE GENOMIC DNA]</scope>
    <source>
        <strain evidence="2 3">DSM 17505</strain>
    </source>
</reference>
<dbReference type="RefSeq" id="WP_134382974.1">
    <property type="nucleotide sequence ID" value="NZ_BMWW01000010.1"/>
</dbReference>
<keyword evidence="3" id="KW-1185">Reference proteome</keyword>
<evidence type="ECO:0000313" key="2">
    <source>
        <dbReference type="EMBL" id="QBQ34940.1"/>
    </source>
</evidence>
<proteinExistence type="predicted"/>
<accession>A0A4P7BA37</accession>
<evidence type="ECO:0000313" key="3">
    <source>
        <dbReference type="Proteomes" id="UP000294359"/>
    </source>
</evidence>
<sequence>MAAQFTQFSYDDITASALRTISAIAAQARAEEGIDPDACWTMARGAFRGWCELVGDAATEEDRAMLEQLFEGFPLRNRACAEGAPGNWRPSPIVVLGAVQRDNRGAPAR</sequence>
<dbReference type="EMBL" id="BMWW01000010">
    <property type="protein sequence ID" value="GGZ06148.1"/>
    <property type="molecule type" value="Genomic_DNA"/>
</dbReference>
<dbReference type="Proteomes" id="UP000619512">
    <property type="component" value="Unassembled WGS sequence"/>
</dbReference>
<dbReference type="EMBL" id="CP038026">
    <property type="protein sequence ID" value="QBQ34940.1"/>
    <property type="molecule type" value="Genomic_DNA"/>
</dbReference>
<reference evidence="1" key="3">
    <citation type="submission" date="2022-12" db="EMBL/GenBank/DDBJ databases">
        <authorList>
            <person name="Sun Q."/>
            <person name="Kim S."/>
        </authorList>
    </citation>
    <scope>NUCLEOTIDE SEQUENCE</scope>
    <source>
        <strain evidence="1">KCTC 12344</strain>
    </source>
</reference>
<reference evidence="1" key="1">
    <citation type="journal article" date="2014" name="Int. J. Syst. Evol. Microbiol.">
        <title>Complete genome sequence of Corynebacterium casei LMG S-19264T (=DSM 44701T), isolated from a smear-ripened cheese.</title>
        <authorList>
            <consortium name="US DOE Joint Genome Institute (JGI-PGF)"/>
            <person name="Walter F."/>
            <person name="Albersmeier A."/>
            <person name="Kalinowski J."/>
            <person name="Ruckert C."/>
        </authorList>
    </citation>
    <scope>NUCLEOTIDE SEQUENCE</scope>
    <source>
        <strain evidence="1">KCTC 12344</strain>
    </source>
</reference>
<protein>
    <submittedName>
        <fullName evidence="1">Uncharacterized protein</fullName>
    </submittedName>
</protein>
<dbReference type="Proteomes" id="UP000294359">
    <property type="component" value="Chromosome"/>
</dbReference>
<gene>
    <name evidence="2" type="ORF">E1742_01155</name>
    <name evidence="1" type="ORF">GCM10007388_44550</name>
</gene>
<name>A0A4P7BA37_9BURK</name>
<dbReference type="AlphaFoldDB" id="A0A4P7BA37"/>
<organism evidence="1 4">
    <name type="scientific">Pseudoduganella plicata</name>
    <dbReference type="NCBI Taxonomy" id="321984"/>
    <lineage>
        <taxon>Bacteria</taxon>
        <taxon>Pseudomonadati</taxon>
        <taxon>Pseudomonadota</taxon>
        <taxon>Betaproteobacteria</taxon>
        <taxon>Burkholderiales</taxon>
        <taxon>Oxalobacteraceae</taxon>
        <taxon>Telluria group</taxon>
        <taxon>Pseudoduganella</taxon>
    </lineage>
</organism>
<dbReference type="OrthoDB" id="8758781at2"/>
<evidence type="ECO:0000313" key="4">
    <source>
        <dbReference type="Proteomes" id="UP000619512"/>
    </source>
</evidence>